<evidence type="ECO:0000259" key="5">
    <source>
        <dbReference type="PROSITE" id="PS50994"/>
    </source>
</evidence>
<feature type="non-terminal residue" evidence="6">
    <location>
        <position position="1"/>
    </location>
</feature>
<dbReference type="SUPFAM" id="SSF53098">
    <property type="entry name" value="Ribonuclease H-like"/>
    <property type="match status" value="1"/>
</dbReference>
<evidence type="ECO:0000256" key="1">
    <source>
        <dbReference type="ARBA" id="ARBA00022723"/>
    </source>
</evidence>
<accession>A0A6L2K4T7</accession>
<dbReference type="InterPro" id="IPR012337">
    <property type="entry name" value="RNaseH-like_sf"/>
</dbReference>
<evidence type="ECO:0000256" key="4">
    <source>
        <dbReference type="SAM" id="MobiDB-lite"/>
    </source>
</evidence>
<keyword evidence="2" id="KW-0378">Hydrolase</keyword>
<feature type="compositionally biased region" description="Basic and acidic residues" evidence="4">
    <location>
        <begin position="1509"/>
        <end position="1518"/>
    </location>
</feature>
<dbReference type="GO" id="GO:0003676">
    <property type="term" value="F:nucleic acid binding"/>
    <property type="evidence" value="ECO:0007669"/>
    <property type="project" value="InterPro"/>
</dbReference>
<feature type="region of interest" description="Disordered" evidence="4">
    <location>
        <begin position="785"/>
        <end position="810"/>
    </location>
</feature>
<comment type="caution">
    <text evidence="6">The sequence shown here is derived from an EMBL/GenBank/DDBJ whole genome shotgun (WGS) entry which is preliminary data.</text>
</comment>
<dbReference type="GO" id="GO:0016787">
    <property type="term" value="F:hydrolase activity"/>
    <property type="evidence" value="ECO:0007669"/>
    <property type="project" value="UniProtKB-KW"/>
</dbReference>
<feature type="compositionally biased region" description="Pro residues" evidence="4">
    <location>
        <begin position="1342"/>
        <end position="1357"/>
    </location>
</feature>
<dbReference type="InterPro" id="IPR039537">
    <property type="entry name" value="Retrotran_Ty1/copia-like"/>
</dbReference>
<feature type="domain" description="Integrase catalytic" evidence="5">
    <location>
        <begin position="566"/>
        <end position="657"/>
    </location>
</feature>
<dbReference type="InterPro" id="IPR013103">
    <property type="entry name" value="RVT_2"/>
</dbReference>
<reference evidence="6" key="1">
    <citation type="journal article" date="2019" name="Sci. Rep.">
        <title>Draft genome of Tanacetum cinerariifolium, the natural source of mosquito coil.</title>
        <authorList>
            <person name="Yamashiro T."/>
            <person name="Shiraishi A."/>
            <person name="Satake H."/>
            <person name="Nakayama K."/>
        </authorList>
    </citation>
    <scope>NUCLEOTIDE SEQUENCE</scope>
</reference>
<dbReference type="InterPro" id="IPR036397">
    <property type="entry name" value="RNaseH_sf"/>
</dbReference>
<feature type="region of interest" description="Disordered" evidence="4">
    <location>
        <begin position="1335"/>
        <end position="1359"/>
    </location>
</feature>
<evidence type="ECO:0000313" key="6">
    <source>
        <dbReference type="EMBL" id="GEU44408.1"/>
    </source>
</evidence>
<feature type="coiled-coil region" evidence="3">
    <location>
        <begin position="322"/>
        <end position="363"/>
    </location>
</feature>
<feature type="compositionally biased region" description="Basic and acidic residues" evidence="4">
    <location>
        <begin position="795"/>
        <end position="808"/>
    </location>
</feature>
<name>A0A6L2K4T7_TANCI</name>
<evidence type="ECO:0000256" key="2">
    <source>
        <dbReference type="ARBA" id="ARBA00022801"/>
    </source>
</evidence>
<keyword evidence="3" id="KW-0175">Coiled coil</keyword>
<organism evidence="6">
    <name type="scientific">Tanacetum cinerariifolium</name>
    <name type="common">Dalmatian daisy</name>
    <name type="synonym">Chrysanthemum cinerariifolium</name>
    <dbReference type="NCBI Taxonomy" id="118510"/>
    <lineage>
        <taxon>Eukaryota</taxon>
        <taxon>Viridiplantae</taxon>
        <taxon>Streptophyta</taxon>
        <taxon>Embryophyta</taxon>
        <taxon>Tracheophyta</taxon>
        <taxon>Spermatophyta</taxon>
        <taxon>Magnoliopsida</taxon>
        <taxon>eudicotyledons</taxon>
        <taxon>Gunneridae</taxon>
        <taxon>Pentapetalae</taxon>
        <taxon>asterids</taxon>
        <taxon>campanulids</taxon>
        <taxon>Asterales</taxon>
        <taxon>Asteraceae</taxon>
        <taxon>Asteroideae</taxon>
        <taxon>Anthemideae</taxon>
        <taxon>Anthemidinae</taxon>
        <taxon>Tanacetum</taxon>
    </lineage>
</organism>
<evidence type="ECO:0000256" key="3">
    <source>
        <dbReference type="SAM" id="Coils"/>
    </source>
</evidence>
<protein>
    <recommendedName>
        <fullName evidence="5">Integrase catalytic domain-containing protein</fullName>
    </recommendedName>
</protein>
<dbReference type="InterPro" id="IPR001584">
    <property type="entry name" value="Integrase_cat-core"/>
</dbReference>
<dbReference type="EMBL" id="BKCJ010001842">
    <property type="protein sequence ID" value="GEU44408.1"/>
    <property type="molecule type" value="Genomic_DNA"/>
</dbReference>
<dbReference type="Gene3D" id="3.30.420.10">
    <property type="entry name" value="Ribonuclease H-like superfamily/Ribonuclease H"/>
    <property type="match status" value="1"/>
</dbReference>
<sequence>FGVDVAEDFKENMLRDYYYWLTTYCCSCKLTLLDDAADITAGTKCFCGLPRKNELKARGTLLMALPDKHQLKFNIYKDAKTLMEAIEKRFGGNKETIKRTNTFIWRNKTNFEDQSLNDLFNSLKNYEAEVKSSSSASTSTQNIAFVSSQNTDSTTESVSAIASVSVASEKVPVSGLPNVDTLSNGLICQRWSATTATGEGTLQGSTGHLRIQEGMFMWRLKGRMYQWRLLRLMHWFHSVMVWEAMTRAFRQKTNQPTMPSWHSTPQVLPVLIMRKSQFDVLSYKTGLESVEARLLVYQQNKTVFEEDIKLLKLDVELRDNALVALRKKFEKAEQQRDELRLKLEKFQTSLKNLSRLLASQTNDKTRLGYDNQVFNSSMFACDDMFSFESDISMPASPVYDRYHSGEGYHVVPPPYTGTFMPPKPDLVFHDAPNVNETVHTAFNVELCPTKPDKDLSQFNSFVPPPKHVKTPRPSVKTVKHPIPAKNIKQDIPKSRVHRSSKNRKECFVCKSLTYLIKDCDYYEKQMGNPQHALKDKEVIDSGCSRHMIGNMSYLSDFEAINGGYDDFGGNVKGGKITVCGMKGIKREFSVPRTPQQNGIAKRKNMTLIKAARTMLADSLLPISFWAEAINTSCYVRNRVLVTKPYNKTPYELLLGRTPSIGFMRPFGCPVTILNTLDPFGTFDGKGDEGFLVGYSVRSKAFRVFNSRTRIVQKTLHINFLENKPNVARSGPTWLFDIGEEIVQQYVLFPSWSSCSKDPQNIDDDTTFEVKEITFEVEKLESEVHVSPSSSAKINKHNDKTKREAKGKSPVELSTRVRKLIEEFEDFTDTSTNEVNVASTPVPAVGQILTNSTYTFSAAGPSNTVVSPTLRESSYVDPSQYPDDPNMPALEDITYSDDEEDVSAKADFTNLETTITVSPIPTTRVHRDHLVSQIIGDLSSAPLTRSMTRTVTDQGGPTQINNDDFYTCMFACFLSQEEPKRVHQALKDPSWIEAMQKELLQFKMQKTVRNKAPLVAQGHTQEEGIDYEEVFAPVARIEAIRLFLAYAFFMGFMVYQMDVNSAFLYGTIEEEVYVYQPPRFEDPDYPDKVYKVASHFMDYIKLLKLDGKSASTPIDTEKPLHKDLNGEDVDVIQSSVKSLERIVPDQTISGKDSSNPLMADNLPKIVWYSTHHVALMKSWLVQKQTAIGQTATGKENSNPFMADSFPKMNDVVHLQALIDRKKVIITEDTVREALHLDNAKSIDCLPDEEILIELVRMGYEKPSTKLTFYKAFFLAQWKFLIYTILQCISAKRTAWNGFSSSMASAINFLSTGMLVPQKDDADVDDIVVDDVAAEDVPAADAEPTPPSPPPTTTPPPPQDYLLPHRKVEALEQDKVAQALEIIKLKQMVKELDRKNKVKVSGLRKVEDNADVQGRPEESQAQIYKIDLEHADKVLSMQDDEPEPAELKEVAKVVTTTKLMTEVVTIVVATITAVATAAPTITTTPSAAKRRKGVVIRDPNETATPSTIIHSEPKSKDKGKGIMVQEPKPLKKQAQIKQDEAYARELEAELNKNIKWDDVIEQVKRKEKDDNDVLRYQELKRKPQTEAQARKNMMIYLKNMAGFKLEYFKGKSYDSIRPIFEKYFNLNVAFLEKTKEQLEEEESRALKRSSKSLEEKATKKQKLDEEVEELKKHLQIMPNDDDDVYTEATPLALKVPVVDYEIYSESNKPYYKIKRADGSHQLFLSFLSLLRNFDREDLEMILLVERRYPLTRFTLDQMLNNVRLEVEEESEVLLELLSFGVDAAEDFKKNMLRDYYFWLKTYCYSCKLRLLDDAADIKLRLLEQSAAVGSAVQIVKTVSIRVNTVMYKLVLLVSIA</sequence>
<proteinExistence type="predicted"/>
<feature type="coiled-coil region" evidence="3">
    <location>
        <begin position="1626"/>
        <end position="1671"/>
    </location>
</feature>
<gene>
    <name evidence="6" type="ORF">Tci_016386</name>
</gene>
<dbReference type="Pfam" id="PF07727">
    <property type="entry name" value="RVT_2"/>
    <property type="match status" value="1"/>
</dbReference>
<dbReference type="GO" id="GO:0046872">
    <property type="term" value="F:metal ion binding"/>
    <property type="evidence" value="ECO:0007669"/>
    <property type="project" value="UniProtKB-KW"/>
</dbReference>
<keyword evidence="1" id="KW-0479">Metal-binding</keyword>
<dbReference type="PANTHER" id="PTHR42648">
    <property type="entry name" value="TRANSPOSASE, PUTATIVE-RELATED"/>
    <property type="match status" value="1"/>
</dbReference>
<dbReference type="PROSITE" id="PS50994">
    <property type="entry name" value="INTEGRASE"/>
    <property type="match status" value="1"/>
</dbReference>
<dbReference type="GO" id="GO:0015074">
    <property type="term" value="P:DNA integration"/>
    <property type="evidence" value="ECO:0007669"/>
    <property type="project" value="InterPro"/>
</dbReference>
<feature type="region of interest" description="Disordered" evidence="4">
    <location>
        <begin position="1482"/>
        <end position="1519"/>
    </location>
</feature>
<dbReference type="PANTHER" id="PTHR42648:SF32">
    <property type="entry name" value="RIBONUCLEASE H-LIKE DOMAIN, GAG-PRE-INTEGRASE DOMAIN PROTEIN-RELATED"/>
    <property type="match status" value="1"/>
</dbReference>